<dbReference type="PANTHER" id="PTHR23308">
    <property type="entry name" value="NUCLEAR INHIBITOR OF PROTEIN PHOSPHATASE-1"/>
    <property type="match status" value="1"/>
</dbReference>
<organism evidence="3 4">
    <name type="scientific">Morella rubra</name>
    <name type="common">Chinese bayberry</name>
    <dbReference type="NCBI Taxonomy" id="262757"/>
    <lineage>
        <taxon>Eukaryota</taxon>
        <taxon>Viridiplantae</taxon>
        <taxon>Streptophyta</taxon>
        <taxon>Embryophyta</taxon>
        <taxon>Tracheophyta</taxon>
        <taxon>Spermatophyta</taxon>
        <taxon>Magnoliopsida</taxon>
        <taxon>eudicotyledons</taxon>
        <taxon>Gunneridae</taxon>
        <taxon>Pentapetalae</taxon>
        <taxon>rosids</taxon>
        <taxon>fabids</taxon>
        <taxon>Fagales</taxon>
        <taxon>Myricaceae</taxon>
        <taxon>Morella</taxon>
    </lineage>
</organism>
<evidence type="ECO:0000256" key="1">
    <source>
        <dbReference type="SAM" id="MobiDB-lite"/>
    </source>
</evidence>
<dbReference type="InterPro" id="IPR008984">
    <property type="entry name" value="SMAD_FHA_dom_sf"/>
</dbReference>
<protein>
    <recommendedName>
        <fullName evidence="2">FHA domain-containing protein</fullName>
    </recommendedName>
</protein>
<dbReference type="PROSITE" id="PS50006">
    <property type="entry name" value="FHA_DOMAIN"/>
    <property type="match status" value="1"/>
</dbReference>
<dbReference type="SMART" id="SM00240">
    <property type="entry name" value="FHA"/>
    <property type="match status" value="1"/>
</dbReference>
<gene>
    <name evidence="3" type="ORF">CJ030_MR3G020089</name>
</gene>
<dbReference type="SUPFAM" id="SSF49879">
    <property type="entry name" value="SMAD/FHA domain"/>
    <property type="match status" value="1"/>
</dbReference>
<feature type="region of interest" description="Disordered" evidence="1">
    <location>
        <begin position="111"/>
        <end position="161"/>
    </location>
</feature>
<evidence type="ECO:0000313" key="3">
    <source>
        <dbReference type="EMBL" id="KAB1219982.1"/>
    </source>
</evidence>
<feature type="compositionally biased region" description="Basic and acidic residues" evidence="1">
    <location>
        <begin position="142"/>
        <end position="152"/>
    </location>
</feature>
<sequence length="161" mass="17939">MELPSLKLVMVQGPLKGETLEFRLGSTIRIGRLVRGNTVPIKDDGISSKHLSIESSSSGPGKWILRDLDSSNGTLLNTTKLLPDTPYDLRGGDSIKIGEYTSILVKIDSHEESQLRRNPRRRAPEKEMLEPVAENRGWRGKPSKESEAKCDEKGEELETEN</sequence>
<dbReference type="InterPro" id="IPR050923">
    <property type="entry name" value="Cell_Proc_Reg/RNA_Proc"/>
</dbReference>
<keyword evidence="4" id="KW-1185">Reference proteome</keyword>
<dbReference type="Proteomes" id="UP000516437">
    <property type="component" value="Chromosome 3"/>
</dbReference>
<accession>A0A6A1W435</accession>
<reference evidence="3 4" key="1">
    <citation type="journal article" date="2019" name="Plant Biotechnol. J.">
        <title>The red bayberry genome and genetic basis of sex determination.</title>
        <authorList>
            <person name="Jia H.M."/>
            <person name="Jia H.J."/>
            <person name="Cai Q.L."/>
            <person name="Wang Y."/>
            <person name="Zhao H.B."/>
            <person name="Yang W.F."/>
            <person name="Wang G.Y."/>
            <person name="Li Y.H."/>
            <person name="Zhan D.L."/>
            <person name="Shen Y.T."/>
            <person name="Niu Q.F."/>
            <person name="Chang L."/>
            <person name="Qiu J."/>
            <person name="Zhao L."/>
            <person name="Xie H.B."/>
            <person name="Fu W.Y."/>
            <person name="Jin J."/>
            <person name="Li X.W."/>
            <person name="Jiao Y."/>
            <person name="Zhou C.C."/>
            <person name="Tu T."/>
            <person name="Chai C.Y."/>
            <person name="Gao J.L."/>
            <person name="Fan L.J."/>
            <person name="van de Weg E."/>
            <person name="Wang J.Y."/>
            <person name="Gao Z.S."/>
        </authorList>
    </citation>
    <scope>NUCLEOTIDE SEQUENCE [LARGE SCALE GENOMIC DNA]</scope>
    <source>
        <tissue evidence="3">Leaves</tissue>
    </source>
</reference>
<dbReference type="AlphaFoldDB" id="A0A6A1W435"/>
<dbReference type="Pfam" id="PF00498">
    <property type="entry name" value="FHA"/>
    <property type="match status" value="1"/>
</dbReference>
<feature type="domain" description="FHA" evidence="2">
    <location>
        <begin position="28"/>
        <end position="81"/>
    </location>
</feature>
<dbReference type="Gene3D" id="2.60.200.20">
    <property type="match status" value="1"/>
</dbReference>
<comment type="caution">
    <text evidence="3">The sequence shown here is derived from an EMBL/GenBank/DDBJ whole genome shotgun (WGS) entry which is preliminary data.</text>
</comment>
<name>A0A6A1W435_9ROSI</name>
<proteinExistence type="predicted"/>
<dbReference type="InterPro" id="IPR000253">
    <property type="entry name" value="FHA_dom"/>
</dbReference>
<evidence type="ECO:0000313" key="4">
    <source>
        <dbReference type="Proteomes" id="UP000516437"/>
    </source>
</evidence>
<dbReference type="OrthoDB" id="687730at2759"/>
<evidence type="ECO:0000259" key="2">
    <source>
        <dbReference type="PROSITE" id="PS50006"/>
    </source>
</evidence>
<dbReference type="EMBL" id="RXIC02000021">
    <property type="protein sequence ID" value="KAB1219982.1"/>
    <property type="molecule type" value="Genomic_DNA"/>
</dbReference>